<dbReference type="Proteomes" id="UP001321700">
    <property type="component" value="Unassembled WGS sequence"/>
</dbReference>
<evidence type="ECO:0000313" key="1">
    <source>
        <dbReference type="EMBL" id="MDT7519890.1"/>
    </source>
</evidence>
<name>A0ABU3KQC3_9BURK</name>
<gene>
    <name evidence="1" type="ORF">RAE19_14425</name>
</gene>
<evidence type="ECO:0000313" key="2">
    <source>
        <dbReference type="Proteomes" id="UP001321700"/>
    </source>
</evidence>
<organism evidence="1 2">
    <name type="scientific">Rhodoferax potami</name>
    <dbReference type="NCBI Taxonomy" id="3068338"/>
    <lineage>
        <taxon>Bacteria</taxon>
        <taxon>Pseudomonadati</taxon>
        <taxon>Pseudomonadota</taxon>
        <taxon>Betaproteobacteria</taxon>
        <taxon>Burkholderiales</taxon>
        <taxon>Comamonadaceae</taxon>
        <taxon>Rhodoferax</taxon>
    </lineage>
</organism>
<evidence type="ECO:0008006" key="3">
    <source>
        <dbReference type="Google" id="ProtNLM"/>
    </source>
</evidence>
<proteinExistence type="predicted"/>
<protein>
    <recommendedName>
        <fullName evidence="3">Roadblock/LAMTOR2 domain-containing protein</fullName>
    </recommendedName>
</protein>
<dbReference type="RefSeq" id="WP_313875538.1">
    <property type="nucleotide sequence ID" value="NZ_JAVBIK010000001.1"/>
</dbReference>
<comment type="caution">
    <text evidence="1">The sequence shown here is derived from an EMBL/GenBank/DDBJ whole genome shotgun (WGS) entry which is preliminary data.</text>
</comment>
<sequence length="121" mass="13470">MNAKYIRAKIDSMAKTPGVKGCAVVEISAGMVWHAAGALDNFVAMAEAASDYWRLHLRMKPLFEGFGALDSCTLTHESDSVMLTDCGADMVFVTVCETHQLMNLPEWRNRIHQLRLILEAQ</sequence>
<keyword evidence="2" id="KW-1185">Reference proteome</keyword>
<accession>A0ABU3KQC3</accession>
<dbReference type="EMBL" id="JAVBIK010000001">
    <property type="protein sequence ID" value="MDT7519890.1"/>
    <property type="molecule type" value="Genomic_DNA"/>
</dbReference>
<dbReference type="SUPFAM" id="SSF103196">
    <property type="entry name" value="Roadblock/LC7 domain"/>
    <property type="match status" value="1"/>
</dbReference>
<reference evidence="1 2" key="1">
    <citation type="submission" date="2023-08" db="EMBL/GenBank/DDBJ databases">
        <title>Rhodoferax potami sp. nov. and Rhodoferax mekongensis sp. nov., isolated from the Mekong River in Thailand.</title>
        <authorList>
            <person name="Kitikhun S."/>
            <person name="Charoenyingcharoen P."/>
            <person name="Siriarchawattana P."/>
            <person name="Likhitrattanapisal S."/>
            <person name="Nilsakha T."/>
            <person name="Chanpet A."/>
            <person name="Rattanawaree P."/>
            <person name="Ingsriswang S."/>
        </authorList>
    </citation>
    <scope>NUCLEOTIDE SEQUENCE [LARGE SCALE GENOMIC DNA]</scope>
    <source>
        <strain evidence="1 2">TBRC 17660</strain>
    </source>
</reference>